<dbReference type="SMART" id="SM00220">
    <property type="entry name" value="S_TKc"/>
    <property type="match status" value="1"/>
</dbReference>
<dbReference type="InterPro" id="IPR000719">
    <property type="entry name" value="Prot_kinase_dom"/>
</dbReference>
<dbReference type="PROSITE" id="PS00107">
    <property type="entry name" value="PROTEIN_KINASE_ATP"/>
    <property type="match status" value="1"/>
</dbReference>
<sequence length="683" mass="74976">MLKVDVTNSSPNASHSTLVALSRNASVISTSSSEISNEANPTLLNTPRPRPIRTFSSPRTRSPASPSPRSSRPPAYLPKELAIANDSPHSRAASKTRSKSRGRNIMVSIDDFEFGETLGEGSYSTVMSATLTTSGRKYAIKVIDKAYLIRKQKISVPSVERKALMKLLPGHPGIVRLYAAFQDAASLYFILDLASNGEMQSLISRLGSLSTRCAQYYAAQLVDALDYMHGKGIIHRDMKPENVLLDDSWRIKIADFGTAKDLEYPDEAEKFVGTAQYVAPELLEANETSKSSDLWALGCMLYQMLAGRFAFSGLSEFLTLQKVKQMDYSFPESFDEKAKDLVQKLLVRDPNQRLGGGPSGERNDMSALRSHPFFSGVIWETLWSDPAPPLEPGLVKREHPLAKGADKDWEDVGATWDDHTLSDGSDGVPWASDSDEPQRALFRQDVFQNPPAQSVDLAIGPMGETRALEASPVETKRPRPPAIWDHSTSSSDGADDEVGKLAASIHALKGPTDQLPDDSEDDCERGRSQTMTPIQGHGPRIDLVAVLGLAEGETVLLRSSVEARSMRRRASRLLPIASVQMKPKIRELILTNRRLLCFKLREKASEGVAIKAELLLPMEQSGTNAKDGREKEARGAVSSAELKGDREFVVLSSSKNYHYATLDPQMAANWVEKINAILPSNKS</sequence>
<evidence type="ECO:0000256" key="3">
    <source>
        <dbReference type="ARBA" id="ARBA00022527"/>
    </source>
</evidence>
<keyword evidence="14" id="KW-1185">Reference proteome</keyword>
<dbReference type="STRING" id="1381753.V2XKB5"/>
<comment type="catalytic activity">
    <reaction evidence="9">
        <text>L-seryl-[protein] + ATP = O-phospho-L-seryl-[protein] + ADP + H(+)</text>
        <dbReference type="Rhea" id="RHEA:17989"/>
        <dbReference type="Rhea" id="RHEA-COMP:9863"/>
        <dbReference type="Rhea" id="RHEA-COMP:11604"/>
        <dbReference type="ChEBI" id="CHEBI:15378"/>
        <dbReference type="ChEBI" id="CHEBI:29999"/>
        <dbReference type="ChEBI" id="CHEBI:30616"/>
        <dbReference type="ChEBI" id="CHEBI:83421"/>
        <dbReference type="ChEBI" id="CHEBI:456216"/>
        <dbReference type="EC" id="2.7.11.1"/>
    </reaction>
</comment>
<keyword evidence="6 13" id="KW-0418">Kinase</keyword>
<comment type="caution">
    <text evidence="13">The sequence shown here is derived from an EMBL/GenBank/DDBJ whole genome shotgun (WGS) entry which is preliminary data.</text>
</comment>
<dbReference type="GO" id="GO:0005524">
    <property type="term" value="F:ATP binding"/>
    <property type="evidence" value="ECO:0007669"/>
    <property type="project" value="UniProtKB-UniRule"/>
</dbReference>
<evidence type="ECO:0000256" key="10">
    <source>
        <dbReference type="PROSITE-ProRule" id="PRU10141"/>
    </source>
</evidence>
<dbReference type="SUPFAM" id="SSF56112">
    <property type="entry name" value="Protein kinase-like (PK-like)"/>
    <property type="match status" value="1"/>
</dbReference>
<dbReference type="GO" id="GO:0035556">
    <property type="term" value="P:intracellular signal transduction"/>
    <property type="evidence" value="ECO:0007669"/>
    <property type="project" value="TreeGrafter"/>
</dbReference>
<accession>V2XKB5</accession>
<feature type="binding site" evidence="10">
    <location>
        <position position="151"/>
    </location>
    <ligand>
        <name>ATP</name>
        <dbReference type="ChEBI" id="CHEBI:30616"/>
    </ligand>
</feature>
<reference evidence="13 14" key="1">
    <citation type="journal article" date="2014" name="BMC Genomics">
        <title>Genome and secretome analysis of the hemibiotrophic fungal pathogen, Moniliophthora roreri, which causes frosty pod rot disease of cacao: mechanisms of the biotrophic and necrotrophic phases.</title>
        <authorList>
            <person name="Meinhardt L.W."/>
            <person name="Costa G.G.L."/>
            <person name="Thomazella D.P.T."/>
            <person name="Teixeira P.J.P.L."/>
            <person name="Carazzolle M.F."/>
            <person name="Schuster S.C."/>
            <person name="Carlson J.E."/>
            <person name="Guiltinan M.J."/>
            <person name="Mieczkowski P."/>
            <person name="Farmer A."/>
            <person name="Ramaraj T."/>
            <person name="Crozier J."/>
            <person name="Davis R.E."/>
            <person name="Shao J."/>
            <person name="Melnick R.L."/>
            <person name="Pereira G.A.G."/>
            <person name="Bailey B.A."/>
        </authorList>
    </citation>
    <scope>NUCLEOTIDE SEQUENCE [LARGE SCALE GENOMIC DNA]</scope>
    <source>
        <strain evidence="13 14">MCA 2997</strain>
    </source>
</reference>
<protein>
    <recommendedName>
        <fullName evidence="2">non-specific serine/threonine protein kinase</fullName>
        <ecNumber evidence="2">2.7.11.1</ecNumber>
    </recommendedName>
</protein>
<feature type="compositionally biased region" description="Low complexity" evidence="11">
    <location>
        <begin position="30"/>
        <end position="39"/>
    </location>
</feature>
<dbReference type="Gene3D" id="3.30.200.20">
    <property type="entry name" value="Phosphorylase Kinase, domain 1"/>
    <property type="match status" value="1"/>
</dbReference>
<evidence type="ECO:0000313" key="14">
    <source>
        <dbReference type="Proteomes" id="UP000017559"/>
    </source>
</evidence>
<dbReference type="OrthoDB" id="347657at2759"/>
<organism evidence="13 14">
    <name type="scientific">Moniliophthora roreri (strain MCA 2997)</name>
    <name type="common">Cocoa frosty pod rot fungus</name>
    <name type="synonym">Crinipellis roreri</name>
    <dbReference type="NCBI Taxonomy" id="1381753"/>
    <lineage>
        <taxon>Eukaryota</taxon>
        <taxon>Fungi</taxon>
        <taxon>Dikarya</taxon>
        <taxon>Basidiomycota</taxon>
        <taxon>Agaricomycotina</taxon>
        <taxon>Agaricomycetes</taxon>
        <taxon>Agaricomycetidae</taxon>
        <taxon>Agaricales</taxon>
        <taxon>Marasmiineae</taxon>
        <taxon>Marasmiaceae</taxon>
        <taxon>Moniliophthora</taxon>
    </lineage>
</organism>
<dbReference type="CDD" id="cd05581">
    <property type="entry name" value="STKc_PDK1"/>
    <property type="match status" value="1"/>
</dbReference>
<keyword evidence="7 10" id="KW-0067">ATP-binding</keyword>
<evidence type="ECO:0000256" key="7">
    <source>
        <dbReference type="ARBA" id="ARBA00022840"/>
    </source>
</evidence>
<evidence type="ECO:0000313" key="13">
    <source>
        <dbReference type="EMBL" id="ESK92955.1"/>
    </source>
</evidence>
<dbReference type="HOGENOM" id="CLU_000288_63_17_1"/>
<dbReference type="PROSITE" id="PS50011">
    <property type="entry name" value="PROTEIN_KINASE_DOM"/>
    <property type="match status" value="1"/>
</dbReference>
<evidence type="ECO:0000256" key="9">
    <source>
        <dbReference type="ARBA" id="ARBA00048679"/>
    </source>
</evidence>
<dbReference type="InterPro" id="IPR017441">
    <property type="entry name" value="Protein_kinase_ATP_BS"/>
</dbReference>
<evidence type="ECO:0000259" key="12">
    <source>
        <dbReference type="PROSITE" id="PS50011"/>
    </source>
</evidence>
<evidence type="ECO:0000256" key="5">
    <source>
        <dbReference type="ARBA" id="ARBA00022741"/>
    </source>
</evidence>
<evidence type="ECO:0000256" key="4">
    <source>
        <dbReference type="ARBA" id="ARBA00022679"/>
    </source>
</evidence>
<dbReference type="Proteomes" id="UP000017559">
    <property type="component" value="Unassembled WGS sequence"/>
</dbReference>
<keyword evidence="5 10" id="KW-0547">Nucleotide-binding</keyword>
<feature type="region of interest" description="Disordered" evidence="11">
    <location>
        <begin position="81"/>
        <end position="100"/>
    </location>
</feature>
<dbReference type="GO" id="GO:0004674">
    <property type="term" value="F:protein serine/threonine kinase activity"/>
    <property type="evidence" value="ECO:0007669"/>
    <property type="project" value="UniProtKB-KW"/>
</dbReference>
<dbReference type="PANTHER" id="PTHR24356">
    <property type="entry name" value="SERINE/THREONINE-PROTEIN KINASE"/>
    <property type="match status" value="1"/>
</dbReference>
<feature type="domain" description="Protein kinase" evidence="12">
    <location>
        <begin position="112"/>
        <end position="374"/>
    </location>
</feature>
<feature type="region of interest" description="Disordered" evidence="11">
    <location>
        <begin position="30"/>
        <end position="75"/>
    </location>
</feature>
<dbReference type="Gene3D" id="1.10.510.10">
    <property type="entry name" value="Transferase(Phosphotransferase) domain 1"/>
    <property type="match status" value="1"/>
</dbReference>
<feature type="region of interest" description="Disordered" evidence="11">
    <location>
        <begin position="468"/>
        <end position="536"/>
    </location>
</feature>
<dbReference type="InterPro" id="IPR008271">
    <property type="entry name" value="Ser/Thr_kinase_AS"/>
</dbReference>
<dbReference type="PANTHER" id="PTHR24356:SF163">
    <property type="entry name" value="3-PHOSPHOINOSITIDE-DEPENDENT PROTEIN KINASE 1-RELATED"/>
    <property type="match status" value="1"/>
</dbReference>
<evidence type="ECO:0000256" key="2">
    <source>
        <dbReference type="ARBA" id="ARBA00012513"/>
    </source>
</evidence>
<name>V2XKB5_MONRO</name>
<dbReference type="InterPro" id="IPR039046">
    <property type="entry name" value="PDPK1"/>
</dbReference>
<dbReference type="InterPro" id="IPR011009">
    <property type="entry name" value="Kinase-like_dom_sf"/>
</dbReference>
<dbReference type="Pfam" id="PF00069">
    <property type="entry name" value="Pkinase"/>
    <property type="match status" value="1"/>
</dbReference>
<evidence type="ECO:0000256" key="8">
    <source>
        <dbReference type="ARBA" id="ARBA00047899"/>
    </source>
</evidence>
<dbReference type="PROSITE" id="PS00108">
    <property type="entry name" value="PROTEIN_KINASE_ST"/>
    <property type="match status" value="1"/>
</dbReference>
<keyword evidence="3" id="KW-0723">Serine/threonine-protein kinase</keyword>
<dbReference type="FunFam" id="1.10.510.10:FF:000833">
    <property type="entry name" value="AGC family protein kinase"/>
    <property type="match status" value="1"/>
</dbReference>
<dbReference type="AlphaFoldDB" id="V2XKB5"/>
<evidence type="ECO:0000256" key="11">
    <source>
        <dbReference type="SAM" id="MobiDB-lite"/>
    </source>
</evidence>
<comment type="catalytic activity">
    <reaction evidence="8">
        <text>L-threonyl-[protein] + ATP = O-phospho-L-threonyl-[protein] + ADP + H(+)</text>
        <dbReference type="Rhea" id="RHEA:46608"/>
        <dbReference type="Rhea" id="RHEA-COMP:11060"/>
        <dbReference type="Rhea" id="RHEA-COMP:11605"/>
        <dbReference type="ChEBI" id="CHEBI:15378"/>
        <dbReference type="ChEBI" id="CHEBI:30013"/>
        <dbReference type="ChEBI" id="CHEBI:30616"/>
        <dbReference type="ChEBI" id="CHEBI:61977"/>
        <dbReference type="ChEBI" id="CHEBI:456216"/>
        <dbReference type="EC" id="2.7.11.1"/>
    </reaction>
</comment>
<dbReference type="EC" id="2.7.11.1" evidence="2"/>
<feature type="compositionally biased region" description="Low complexity" evidence="11">
    <location>
        <begin position="52"/>
        <end position="74"/>
    </location>
</feature>
<dbReference type="EMBL" id="AWSO01000231">
    <property type="protein sequence ID" value="ESK92955.1"/>
    <property type="molecule type" value="Genomic_DNA"/>
</dbReference>
<evidence type="ECO:0000256" key="6">
    <source>
        <dbReference type="ARBA" id="ARBA00022777"/>
    </source>
</evidence>
<dbReference type="KEGG" id="mrr:Moror_9028"/>
<keyword evidence="4" id="KW-0808">Transferase</keyword>
<gene>
    <name evidence="13" type="ORF">Moror_9028</name>
</gene>
<evidence type="ECO:0000256" key="1">
    <source>
        <dbReference type="ARBA" id="ARBA00010006"/>
    </source>
</evidence>
<proteinExistence type="inferred from homology"/>
<comment type="similarity">
    <text evidence="1">Belongs to the protein kinase superfamily. AGC Ser/Thr protein kinase family. PDPK1 subfamily.</text>
</comment>
<dbReference type="InterPro" id="IPR050236">
    <property type="entry name" value="Ser_Thr_kinase_AGC"/>
</dbReference>